<name>A0A0A8L5A5_9SACH</name>
<organism evidence="1 2">
    <name type="scientific">Kluyveromyces dobzhanskii CBS 2104</name>
    <dbReference type="NCBI Taxonomy" id="1427455"/>
    <lineage>
        <taxon>Eukaryota</taxon>
        <taxon>Fungi</taxon>
        <taxon>Dikarya</taxon>
        <taxon>Ascomycota</taxon>
        <taxon>Saccharomycotina</taxon>
        <taxon>Saccharomycetes</taxon>
        <taxon>Saccharomycetales</taxon>
        <taxon>Saccharomycetaceae</taxon>
        <taxon>Kluyveromyces</taxon>
    </lineage>
</organism>
<dbReference type="Proteomes" id="UP000031516">
    <property type="component" value="Unassembled WGS sequence"/>
</dbReference>
<reference evidence="1 2" key="1">
    <citation type="submission" date="2014-03" db="EMBL/GenBank/DDBJ databases">
        <title>The genome of Kluyveromyces dobzhanskii.</title>
        <authorList>
            <person name="Nystedt B."/>
            <person name="Astrom S."/>
        </authorList>
    </citation>
    <scope>NUCLEOTIDE SEQUENCE [LARGE SCALE GENOMIC DNA]</scope>
    <source>
        <strain evidence="1 2">CBS 2104</strain>
    </source>
</reference>
<evidence type="ECO:0000313" key="1">
    <source>
        <dbReference type="EMBL" id="CDO93280.1"/>
    </source>
</evidence>
<dbReference type="AlphaFoldDB" id="A0A0A8L5A5"/>
<accession>A0A0A8L5A5</accession>
<dbReference type="EMBL" id="CCBQ010000021">
    <property type="protein sequence ID" value="CDO93280.1"/>
    <property type="molecule type" value="Genomic_DNA"/>
</dbReference>
<protein>
    <submittedName>
        <fullName evidence="1">WGS project CCBQ000000000 data, contig 00043</fullName>
    </submittedName>
</protein>
<dbReference type="OrthoDB" id="283815at2759"/>
<evidence type="ECO:0000313" key="2">
    <source>
        <dbReference type="Proteomes" id="UP000031516"/>
    </source>
</evidence>
<gene>
    <name evidence="1" type="ORF">KLDO_g1582A</name>
</gene>
<comment type="caution">
    <text evidence="1">The sequence shown here is derived from an EMBL/GenBank/DDBJ whole genome shotgun (WGS) entry which is preliminary data.</text>
</comment>
<keyword evidence="2" id="KW-1185">Reference proteome</keyword>
<sequence length="333" mass="38167">MSLQITSNKEAKVINSRSYSFKCQGCDWSFNTPTVAKIKSLTKYIVDLESSTVSHGRFESLRQFYHVRNTLNSLSSKQAPLKFDSLDATNLNSWWKRAASGEPLWKLLNEENANPLGSLNHHEEQLPSLTKLTPKYNYFCPYCKSCMTRMDATPNVVKWVKTSPAYTGIPHLSVVPTAQYEQNYEEFDSDNTLMLLIENSRQHKTVTVKINSEESLMVPHHELEILSSASPGERPKDRTQQLQAILRSSPTYTLNASPDSDKLLRVENTRRLGALIKKPMPENLRIVDQGDGWMIIPLKVINRKPRYEIDVMVRFEDWNLSMSAFIDLDRPNI</sequence>
<proteinExistence type="predicted"/>